<name>A0ABP5EFI0_9MICO</name>
<evidence type="ECO:0000256" key="1">
    <source>
        <dbReference type="SAM" id="MobiDB-lite"/>
    </source>
</evidence>
<dbReference type="EMBL" id="BAAAOH010000001">
    <property type="protein sequence ID" value="GAA1997521.1"/>
    <property type="molecule type" value="Genomic_DNA"/>
</dbReference>
<organism evidence="2 3">
    <name type="scientific">Microbacterium pumilum</name>
    <dbReference type="NCBI Taxonomy" id="344165"/>
    <lineage>
        <taxon>Bacteria</taxon>
        <taxon>Bacillati</taxon>
        <taxon>Actinomycetota</taxon>
        <taxon>Actinomycetes</taxon>
        <taxon>Micrococcales</taxon>
        <taxon>Microbacteriaceae</taxon>
        <taxon>Microbacterium</taxon>
    </lineage>
</organism>
<feature type="region of interest" description="Disordered" evidence="1">
    <location>
        <begin position="28"/>
        <end position="65"/>
    </location>
</feature>
<protein>
    <submittedName>
        <fullName evidence="2">Uncharacterized protein</fullName>
    </submittedName>
</protein>
<keyword evidence="3" id="KW-1185">Reference proteome</keyword>
<dbReference type="Proteomes" id="UP001500326">
    <property type="component" value="Unassembled WGS sequence"/>
</dbReference>
<comment type="caution">
    <text evidence="2">The sequence shown here is derived from an EMBL/GenBank/DDBJ whole genome shotgun (WGS) entry which is preliminary data.</text>
</comment>
<evidence type="ECO:0000313" key="2">
    <source>
        <dbReference type="EMBL" id="GAA1997521.1"/>
    </source>
</evidence>
<evidence type="ECO:0000313" key="3">
    <source>
        <dbReference type="Proteomes" id="UP001500326"/>
    </source>
</evidence>
<dbReference type="RefSeq" id="WP_344066163.1">
    <property type="nucleotide sequence ID" value="NZ_BAAAOH010000001.1"/>
</dbReference>
<accession>A0ABP5EFI0</accession>
<reference evidence="3" key="1">
    <citation type="journal article" date="2019" name="Int. J. Syst. Evol. Microbiol.">
        <title>The Global Catalogue of Microorganisms (GCM) 10K type strain sequencing project: providing services to taxonomists for standard genome sequencing and annotation.</title>
        <authorList>
            <consortium name="The Broad Institute Genomics Platform"/>
            <consortium name="The Broad Institute Genome Sequencing Center for Infectious Disease"/>
            <person name="Wu L."/>
            <person name="Ma J."/>
        </authorList>
    </citation>
    <scope>NUCLEOTIDE SEQUENCE [LARGE SCALE GENOMIC DNA]</scope>
    <source>
        <strain evidence="3">JCM 14902</strain>
    </source>
</reference>
<feature type="compositionally biased region" description="Polar residues" evidence="1">
    <location>
        <begin position="49"/>
        <end position="58"/>
    </location>
</feature>
<proteinExistence type="predicted"/>
<sequence>MTPESAKERLPFWTRVRHAIFGKPLTHEQMRGMTSSEVAAQRVDPAARASQTSHSTQPWLGGDGV</sequence>
<gene>
    <name evidence="2" type="ORF">GCM10009777_38240</name>
</gene>